<reference evidence="2" key="1">
    <citation type="journal article" date="2019" name="Int. J. Syst. Evol. Microbiol.">
        <title>The Global Catalogue of Microorganisms (GCM) 10K type strain sequencing project: providing services to taxonomists for standard genome sequencing and annotation.</title>
        <authorList>
            <consortium name="The Broad Institute Genomics Platform"/>
            <consortium name="The Broad Institute Genome Sequencing Center for Infectious Disease"/>
            <person name="Wu L."/>
            <person name="Ma J."/>
        </authorList>
    </citation>
    <scope>NUCLEOTIDE SEQUENCE [LARGE SCALE GENOMIC DNA]</scope>
    <source>
        <strain evidence="2">TISTR 1511</strain>
    </source>
</reference>
<keyword evidence="2" id="KW-1185">Reference proteome</keyword>
<dbReference type="SUPFAM" id="SSF51219">
    <property type="entry name" value="TRAP-like"/>
    <property type="match status" value="1"/>
</dbReference>
<sequence>MRSPIFDQANHRDPSTDRYVLESSKLLRVGLGPDIVSQKGAMVAYRGNLDFAHQGSKGMGQFLKKQLTGEGKNLMKVSGQGETWLAIRAQEIFLMELENEGLTLNTEHVLAFDATLHYEPKMLGNAGLMAGGLFNLEVGGSGMLAVVSDGTPLILDASQGPIYTDPQATVCWSANLTPTIKNDFKMGSLIGRGSGESFQLAFHGPGFVIIQPSEGLPVLSAAS</sequence>
<evidence type="ECO:0000313" key="2">
    <source>
        <dbReference type="Proteomes" id="UP001597453"/>
    </source>
</evidence>
<dbReference type="EMBL" id="JBHUNF010000002">
    <property type="protein sequence ID" value="MFD2674352.1"/>
    <property type="molecule type" value="Genomic_DNA"/>
</dbReference>
<dbReference type="Proteomes" id="UP001597453">
    <property type="component" value="Unassembled WGS sequence"/>
</dbReference>
<accession>A0ABW5RK45</accession>
<organism evidence="1 2">
    <name type="scientific">Gulosibacter bifidus</name>
    <dbReference type="NCBI Taxonomy" id="272239"/>
    <lineage>
        <taxon>Bacteria</taxon>
        <taxon>Bacillati</taxon>
        <taxon>Actinomycetota</taxon>
        <taxon>Actinomycetes</taxon>
        <taxon>Micrococcales</taxon>
        <taxon>Microbacteriaceae</taxon>
        <taxon>Gulosibacter</taxon>
    </lineage>
</organism>
<comment type="caution">
    <text evidence="1">The sequence shown here is derived from an EMBL/GenBank/DDBJ whole genome shotgun (WGS) entry which is preliminary data.</text>
</comment>
<dbReference type="RefSeq" id="WP_066057029.1">
    <property type="nucleotide sequence ID" value="NZ_JBHUNF010000002.1"/>
</dbReference>
<dbReference type="InterPro" id="IPR002838">
    <property type="entry name" value="AIM24"/>
</dbReference>
<dbReference type="Gene3D" id="3.60.160.10">
    <property type="entry name" value="Mitochondrial biogenesis AIM24"/>
    <property type="match status" value="1"/>
</dbReference>
<dbReference type="PANTHER" id="PTHR38074">
    <property type="entry name" value="ALTERED INHERITANCE OF MITOCHONDRIA PROTEIN 24, MITOCHONDRIAL"/>
    <property type="match status" value="1"/>
</dbReference>
<dbReference type="InterPro" id="IPR036983">
    <property type="entry name" value="AIM24_sf"/>
</dbReference>
<dbReference type="InterPro" id="IPR016031">
    <property type="entry name" value="Trp_RNA-bd_attenuator-like_dom"/>
</dbReference>
<evidence type="ECO:0000313" key="1">
    <source>
        <dbReference type="EMBL" id="MFD2674352.1"/>
    </source>
</evidence>
<name>A0ABW5RK45_9MICO</name>
<gene>
    <name evidence="1" type="ORF">ACFSUQ_03435</name>
</gene>
<dbReference type="PANTHER" id="PTHR38074:SF1">
    <property type="entry name" value="ALTERED INHERITANCE OF MITOCHONDRIA PROTEIN 24, MITOCHONDRIAL"/>
    <property type="match status" value="1"/>
</dbReference>
<dbReference type="Pfam" id="PF01987">
    <property type="entry name" value="AIM24"/>
    <property type="match status" value="1"/>
</dbReference>
<protein>
    <submittedName>
        <fullName evidence="1">AIM24 family protein</fullName>
    </submittedName>
</protein>
<proteinExistence type="predicted"/>